<evidence type="ECO:0000313" key="6">
    <source>
        <dbReference type="EMBL" id="GIJ73648.1"/>
    </source>
</evidence>
<evidence type="ECO:0000256" key="3">
    <source>
        <dbReference type="ARBA" id="ARBA00023125"/>
    </source>
</evidence>
<dbReference type="SUPFAM" id="SSF46785">
    <property type="entry name" value="Winged helix' DNA-binding domain"/>
    <property type="match status" value="1"/>
</dbReference>
<accession>A0A8J4EGF7</accession>
<proteinExistence type="inferred from homology"/>
<dbReference type="Gene3D" id="3.40.190.10">
    <property type="entry name" value="Periplasmic binding protein-like II"/>
    <property type="match status" value="2"/>
</dbReference>
<protein>
    <submittedName>
        <fullName evidence="6">LysR family transcriptional regulator</fullName>
    </submittedName>
</protein>
<evidence type="ECO:0000313" key="7">
    <source>
        <dbReference type="Proteomes" id="UP000635606"/>
    </source>
</evidence>
<dbReference type="InterPro" id="IPR005119">
    <property type="entry name" value="LysR_subst-bd"/>
</dbReference>
<dbReference type="GO" id="GO:0003700">
    <property type="term" value="F:DNA-binding transcription factor activity"/>
    <property type="evidence" value="ECO:0007669"/>
    <property type="project" value="InterPro"/>
</dbReference>
<feature type="domain" description="HTH lysR-type" evidence="5">
    <location>
        <begin position="3"/>
        <end position="60"/>
    </location>
</feature>
<dbReference type="GO" id="GO:0003677">
    <property type="term" value="F:DNA binding"/>
    <property type="evidence" value="ECO:0007669"/>
    <property type="project" value="UniProtKB-KW"/>
</dbReference>
<dbReference type="PANTHER" id="PTHR30346">
    <property type="entry name" value="TRANSCRIPTIONAL DUAL REGULATOR HCAR-RELATED"/>
    <property type="match status" value="1"/>
</dbReference>
<dbReference type="InterPro" id="IPR036390">
    <property type="entry name" value="WH_DNA-bd_sf"/>
</dbReference>
<dbReference type="Pfam" id="PF00126">
    <property type="entry name" value="HTH_1"/>
    <property type="match status" value="1"/>
</dbReference>
<keyword evidence="3" id="KW-0238">DNA-binding</keyword>
<dbReference type="FunFam" id="1.10.10.10:FF:000001">
    <property type="entry name" value="LysR family transcriptional regulator"/>
    <property type="match status" value="1"/>
</dbReference>
<keyword evidence="7" id="KW-1185">Reference proteome</keyword>
<keyword evidence="4" id="KW-0804">Transcription</keyword>
<organism evidence="6 7">
    <name type="scientific">Virgisporangium ochraceum</name>
    <dbReference type="NCBI Taxonomy" id="65505"/>
    <lineage>
        <taxon>Bacteria</taxon>
        <taxon>Bacillati</taxon>
        <taxon>Actinomycetota</taxon>
        <taxon>Actinomycetes</taxon>
        <taxon>Micromonosporales</taxon>
        <taxon>Micromonosporaceae</taxon>
        <taxon>Virgisporangium</taxon>
    </lineage>
</organism>
<sequence>MSIDPRRLLVFREVGRGGSLAAAARALGWTQPAVSQHVQRLERDLGLPLIARTGRGSELTGPGRLLMRHAEAVAAQLDAATAAMSDLAGLRAGRVRVAAFPSASATLVAAAVASVTAAHPTLDVRLTQVEPEEAVALQVRGQCDVAVTFDHVDRRRSADAETVPLLRDPLLAVLPPDHPLGGHARVALADLAGDRWIAGCPRCSRQLVDSAAEAGFTPDIRHRTDDYVVVQSMVAAGAAVAVLPRLALTASRHPDVRVVPLDHDPYRTVSASVAATAVGVPAATALLEHLRRAAAALS</sequence>
<dbReference type="PROSITE" id="PS50931">
    <property type="entry name" value="HTH_LYSR"/>
    <property type="match status" value="1"/>
</dbReference>
<dbReference type="InterPro" id="IPR000847">
    <property type="entry name" value="LysR_HTH_N"/>
</dbReference>
<dbReference type="EMBL" id="BOPH01000121">
    <property type="protein sequence ID" value="GIJ73648.1"/>
    <property type="molecule type" value="Genomic_DNA"/>
</dbReference>
<evidence type="ECO:0000256" key="1">
    <source>
        <dbReference type="ARBA" id="ARBA00009437"/>
    </source>
</evidence>
<dbReference type="SUPFAM" id="SSF53850">
    <property type="entry name" value="Periplasmic binding protein-like II"/>
    <property type="match status" value="1"/>
</dbReference>
<dbReference type="InterPro" id="IPR036388">
    <property type="entry name" value="WH-like_DNA-bd_sf"/>
</dbReference>
<dbReference type="Pfam" id="PF03466">
    <property type="entry name" value="LysR_substrate"/>
    <property type="match status" value="1"/>
</dbReference>
<dbReference type="Proteomes" id="UP000635606">
    <property type="component" value="Unassembled WGS sequence"/>
</dbReference>
<comment type="caution">
    <text evidence="6">The sequence shown here is derived from an EMBL/GenBank/DDBJ whole genome shotgun (WGS) entry which is preliminary data.</text>
</comment>
<reference evidence="6" key="1">
    <citation type="submission" date="2021-01" db="EMBL/GenBank/DDBJ databases">
        <title>Whole genome shotgun sequence of Virgisporangium ochraceum NBRC 16418.</title>
        <authorList>
            <person name="Komaki H."/>
            <person name="Tamura T."/>
        </authorList>
    </citation>
    <scope>NUCLEOTIDE SEQUENCE</scope>
    <source>
        <strain evidence="6">NBRC 16418</strain>
    </source>
</reference>
<comment type="similarity">
    <text evidence="1">Belongs to the LysR transcriptional regulatory family.</text>
</comment>
<evidence type="ECO:0000256" key="4">
    <source>
        <dbReference type="ARBA" id="ARBA00023163"/>
    </source>
</evidence>
<dbReference type="Gene3D" id="1.10.10.10">
    <property type="entry name" value="Winged helix-like DNA-binding domain superfamily/Winged helix DNA-binding domain"/>
    <property type="match status" value="1"/>
</dbReference>
<name>A0A8J4EGF7_9ACTN</name>
<dbReference type="AlphaFoldDB" id="A0A8J4EGF7"/>
<gene>
    <name evidence="6" type="ORF">Voc01_085650</name>
</gene>
<evidence type="ECO:0000256" key="2">
    <source>
        <dbReference type="ARBA" id="ARBA00023015"/>
    </source>
</evidence>
<dbReference type="PANTHER" id="PTHR30346:SF29">
    <property type="entry name" value="LYSR SUBSTRATE-BINDING"/>
    <property type="match status" value="1"/>
</dbReference>
<keyword evidence="2" id="KW-0805">Transcription regulation</keyword>
<dbReference type="PRINTS" id="PR00039">
    <property type="entry name" value="HTHLYSR"/>
</dbReference>
<dbReference type="GO" id="GO:0032993">
    <property type="term" value="C:protein-DNA complex"/>
    <property type="evidence" value="ECO:0007669"/>
    <property type="project" value="TreeGrafter"/>
</dbReference>
<evidence type="ECO:0000259" key="5">
    <source>
        <dbReference type="PROSITE" id="PS50931"/>
    </source>
</evidence>
<dbReference type="RefSeq" id="WP_203933473.1">
    <property type="nucleotide sequence ID" value="NZ_BOPH01000121.1"/>
</dbReference>